<gene>
    <name evidence="2" type="ORF">IPO85_13490</name>
</gene>
<accession>A0A9D7XI77</accession>
<keyword evidence="1" id="KW-1133">Transmembrane helix</keyword>
<dbReference type="Pfam" id="PF14093">
    <property type="entry name" value="DUF4271"/>
    <property type="match status" value="1"/>
</dbReference>
<evidence type="ECO:0000313" key="2">
    <source>
        <dbReference type="EMBL" id="MBK9718497.1"/>
    </source>
</evidence>
<proteinExistence type="predicted"/>
<keyword evidence="1" id="KW-0472">Membrane</keyword>
<dbReference type="EMBL" id="JADKFW010000010">
    <property type="protein sequence ID" value="MBK9718497.1"/>
    <property type="molecule type" value="Genomic_DNA"/>
</dbReference>
<evidence type="ECO:0000313" key="3">
    <source>
        <dbReference type="Proteomes" id="UP000808349"/>
    </source>
</evidence>
<comment type="caution">
    <text evidence="2">The sequence shown here is derived from an EMBL/GenBank/DDBJ whole genome shotgun (WGS) entry which is preliminary data.</text>
</comment>
<feature type="transmembrane region" description="Helical" evidence="1">
    <location>
        <begin position="242"/>
        <end position="260"/>
    </location>
</feature>
<dbReference type="Proteomes" id="UP000808349">
    <property type="component" value="Unassembled WGS sequence"/>
</dbReference>
<evidence type="ECO:0000256" key="1">
    <source>
        <dbReference type="SAM" id="Phobius"/>
    </source>
</evidence>
<sequence>MNKLKYQFFSTFVLFALYCSEIQAQNPFEIRRTKVDTSNVNASPIDTVRRVIGNPFELKPAVQTIGIQSESLAADLLKQKTKEWSSHPTSMLEIKSALFWLMLLLTFLLAIALNLNRAIILKLYKSSFNLNHLSLLYRESKEENRIIFPLLYGLYFIGLSLFVYLTLVNFYKPIHIINLLYLSMCTSIIYLIRHISLKIFGFVFKIDREIDRYLFSIIAFGCLMSIILIPADFLIAFTDHEWAKKIIYTLGIFLVIAYVFRQLKEILISSNLWRESIFHFLLYLCTFEIAPFILLWTFLERLS</sequence>
<feature type="transmembrane region" description="Helical" evidence="1">
    <location>
        <begin position="97"/>
        <end position="115"/>
    </location>
</feature>
<feature type="transmembrane region" description="Helical" evidence="1">
    <location>
        <begin position="173"/>
        <end position="192"/>
    </location>
</feature>
<reference evidence="2 3" key="1">
    <citation type="submission" date="2020-10" db="EMBL/GenBank/DDBJ databases">
        <title>Connecting structure to function with the recovery of over 1000 high-quality activated sludge metagenome-assembled genomes encoding full-length rRNA genes using long-read sequencing.</title>
        <authorList>
            <person name="Singleton C.M."/>
            <person name="Petriglieri F."/>
            <person name="Kristensen J.M."/>
            <person name="Kirkegaard R.H."/>
            <person name="Michaelsen T.Y."/>
            <person name="Andersen M.H."/>
            <person name="Karst S.M."/>
            <person name="Dueholm M.S."/>
            <person name="Nielsen P.H."/>
            <person name="Albertsen M."/>
        </authorList>
    </citation>
    <scope>NUCLEOTIDE SEQUENCE [LARGE SCALE GENOMIC DNA]</scope>
    <source>
        <strain evidence="2">Ribe_18-Q3-R11-54_BAT3C.373</strain>
    </source>
</reference>
<feature type="transmembrane region" description="Helical" evidence="1">
    <location>
        <begin position="213"/>
        <end position="236"/>
    </location>
</feature>
<feature type="transmembrane region" description="Helical" evidence="1">
    <location>
        <begin position="146"/>
        <end position="167"/>
    </location>
</feature>
<dbReference type="InterPro" id="IPR025367">
    <property type="entry name" value="DUF4271"/>
</dbReference>
<name>A0A9D7XI77_9BACT</name>
<feature type="transmembrane region" description="Helical" evidence="1">
    <location>
        <begin position="280"/>
        <end position="299"/>
    </location>
</feature>
<protein>
    <submittedName>
        <fullName evidence="2">DUF4271 domain-containing protein</fullName>
    </submittedName>
</protein>
<organism evidence="2 3">
    <name type="scientific">Candidatus Defluviibacterium haderslevense</name>
    <dbReference type="NCBI Taxonomy" id="2981993"/>
    <lineage>
        <taxon>Bacteria</taxon>
        <taxon>Pseudomonadati</taxon>
        <taxon>Bacteroidota</taxon>
        <taxon>Saprospiria</taxon>
        <taxon>Saprospirales</taxon>
        <taxon>Saprospiraceae</taxon>
        <taxon>Candidatus Defluviibacterium</taxon>
    </lineage>
</organism>
<keyword evidence="1" id="KW-0812">Transmembrane</keyword>
<dbReference type="AlphaFoldDB" id="A0A9D7XI77"/>